<keyword evidence="2" id="KW-1185">Reference proteome</keyword>
<organism evidence="1 2">
    <name type="scientific">Metallosphaera hakonensis JCM 8857 = DSM 7519</name>
    <dbReference type="NCBI Taxonomy" id="1293036"/>
    <lineage>
        <taxon>Archaea</taxon>
        <taxon>Thermoproteota</taxon>
        <taxon>Thermoprotei</taxon>
        <taxon>Sulfolobales</taxon>
        <taxon>Sulfolobaceae</taxon>
        <taxon>Metallosphaera</taxon>
    </lineage>
</organism>
<dbReference type="AlphaFoldDB" id="A0A2U9ITI2"/>
<reference evidence="2" key="3">
    <citation type="submission" date="2020-03" db="EMBL/GenBank/DDBJ databases">
        <title>Sequencing and Assembly of Multiple Reported Metal-Biooxidizing Members of the Extremely Thermoacidophilic Archaeal Family Sulfolobaceae.</title>
        <authorList>
            <person name="Counts J.A."/>
            <person name="Kelly R.M."/>
        </authorList>
    </citation>
    <scope>NUCLEOTIDE SEQUENCE [LARGE SCALE GENOMIC DNA]</scope>
    <source>
        <strain evidence="2">HO1-1</strain>
    </source>
</reference>
<gene>
    <name evidence="1" type="ORF">DFR87_06170</name>
</gene>
<evidence type="ECO:0000313" key="1">
    <source>
        <dbReference type="EMBL" id="AWR99359.1"/>
    </source>
</evidence>
<reference evidence="2" key="2">
    <citation type="submission" date="2020-03" db="EMBL/GenBank/DDBJ databases">
        <title>Complete Genome Sequences of Extremely Thermoacidophilic, Metal-Mobilizing Type-Strain Members of the Archaeal Family Sulfolobaceae: Acidianus brierleyi DSM-1651T, Acidianus sulfidivorans DSM-18786T, Metallosphaera hakonensis DSM-7519T, and Metallosphaera prunae DSM-10039T.</title>
        <authorList>
            <person name="Counts J.A."/>
            <person name="Kelly R.M."/>
        </authorList>
    </citation>
    <scope>NUCLEOTIDE SEQUENCE [LARGE SCALE GENOMIC DNA]</scope>
    <source>
        <strain evidence="2">HO1-1</strain>
    </source>
</reference>
<dbReference type="EMBL" id="CP029287">
    <property type="protein sequence ID" value="AWR99359.1"/>
    <property type="molecule type" value="Genomic_DNA"/>
</dbReference>
<reference evidence="1 2" key="1">
    <citation type="submission" date="2018-05" db="EMBL/GenBank/DDBJ databases">
        <title>Complete Genome Sequences of Extremely Thermoacidophilic, Metal-Mobilizing Type-Strain Members of the Archaeal Family Sulfolobaceae: Acidianus brierleyi DSM-1651T, Acidianus sulfidivorans DSM-18786T, Metallosphaera hakonensis DSM-7519T, and Metallosphaera prunae DSM-10039T.</title>
        <authorList>
            <person name="Counts J.A."/>
            <person name="Kelly R.M."/>
        </authorList>
    </citation>
    <scope>NUCLEOTIDE SEQUENCE [LARGE SCALE GENOMIC DNA]</scope>
    <source>
        <strain evidence="1 2">HO1-1</strain>
    </source>
</reference>
<proteinExistence type="predicted"/>
<sequence length="93" mass="10736">MDSEFFSRGWEGVHSPPCTSRFLEKFDEGVEGDELLAWSDVAEDDTVEQVPRVVQYRVVEEEENLVPELPHQLYPGLPYLEALLDLPPWGYQL</sequence>
<protein>
    <submittedName>
        <fullName evidence="1">Uncharacterized protein</fullName>
    </submittedName>
</protein>
<accession>A0A2U9ITI2</accession>
<dbReference type="Proteomes" id="UP000247586">
    <property type="component" value="Chromosome"/>
</dbReference>
<evidence type="ECO:0000313" key="2">
    <source>
        <dbReference type="Proteomes" id="UP000247586"/>
    </source>
</evidence>
<name>A0A2U9ITI2_9CREN</name>